<keyword evidence="2" id="KW-1185">Reference proteome</keyword>
<proteinExistence type="predicted"/>
<evidence type="ECO:0000313" key="1">
    <source>
        <dbReference type="EMBL" id="SDM79911.1"/>
    </source>
</evidence>
<evidence type="ECO:0000313" key="2">
    <source>
        <dbReference type="Proteomes" id="UP000199004"/>
    </source>
</evidence>
<reference evidence="1 2" key="1">
    <citation type="submission" date="2016-10" db="EMBL/GenBank/DDBJ databases">
        <authorList>
            <person name="de Groot N.N."/>
        </authorList>
    </citation>
    <scope>NUCLEOTIDE SEQUENCE [LARGE SCALE GENOMIC DNA]</scope>
    <source>
        <strain evidence="1 2">CGMCC 1.11147</strain>
    </source>
</reference>
<protein>
    <submittedName>
        <fullName evidence="1">Uncharacterized protein</fullName>
    </submittedName>
</protein>
<organism evidence="1 2">
    <name type="scientific">Nocardioides szechwanensis</name>
    <dbReference type="NCBI Taxonomy" id="1005944"/>
    <lineage>
        <taxon>Bacteria</taxon>
        <taxon>Bacillati</taxon>
        <taxon>Actinomycetota</taxon>
        <taxon>Actinomycetes</taxon>
        <taxon>Propionibacteriales</taxon>
        <taxon>Nocardioidaceae</taxon>
        <taxon>Nocardioides</taxon>
    </lineage>
</organism>
<name>A0A1G9W6T5_9ACTN</name>
<gene>
    <name evidence="1" type="ORF">SAMN05192576_0957</name>
</gene>
<dbReference type="AlphaFoldDB" id="A0A1G9W6T5"/>
<dbReference type="Proteomes" id="UP000199004">
    <property type="component" value="Unassembled WGS sequence"/>
</dbReference>
<sequence>MIAYPTSTQVLDDLGDKVVHGFSSIVAGSRADLAEYRAALPHAVARASGRGLASWVHDAMWARAVDVFDDITEVQLHESGPTRDIYVGLTYHLRLKRHSPTGAIRSYPTQSALDFITQEPDLFTLLGIRQLNLCVGYEWDAATREIGGAVMSLRDGSFDEVIWMIDLPAAPATGTGTVAPITPTTPDIDGPSTPIIAVPRLDAADDTKQGNDTP</sequence>
<accession>A0A1G9W6T5</accession>
<dbReference type="EMBL" id="FNIC01000001">
    <property type="protein sequence ID" value="SDM79911.1"/>
    <property type="molecule type" value="Genomic_DNA"/>
</dbReference>